<protein>
    <submittedName>
        <fullName evidence="1">Macrocin O-methyltransferase</fullName>
    </submittedName>
</protein>
<comment type="caution">
    <text evidence="1">The sequence shown here is derived from an EMBL/GenBank/DDBJ whole genome shotgun (WGS) entry which is preliminary data.</text>
</comment>
<dbReference type="SUPFAM" id="SSF53335">
    <property type="entry name" value="S-adenosyl-L-methionine-dependent methyltransferases"/>
    <property type="match status" value="1"/>
</dbReference>
<keyword evidence="1" id="KW-0489">Methyltransferase</keyword>
<name>A0A3N4Q2E4_9BACT</name>
<evidence type="ECO:0000313" key="2">
    <source>
        <dbReference type="Proteomes" id="UP000278351"/>
    </source>
</evidence>
<reference evidence="1 2" key="1">
    <citation type="submission" date="2018-11" db="EMBL/GenBank/DDBJ databases">
        <title>Chitinophaga lutea sp.nov., isolate from arsenic contaminated soil.</title>
        <authorList>
            <person name="Zong Y."/>
        </authorList>
    </citation>
    <scope>NUCLEOTIDE SEQUENCE [LARGE SCALE GENOMIC DNA]</scope>
    <source>
        <strain evidence="1 2">ZY74</strain>
    </source>
</reference>
<dbReference type="Gene3D" id="3.40.50.150">
    <property type="entry name" value="Vaccinia Virus protein VP39"/>
    <property type="match status" value="1"/>
</dbReference>
<dbReference type="PANTHER" id="PTHR40036">
    <property type="entry name" value="MACROCIN O-METHYLTRANSFERASE"/>
    <property type="match status" value="1"/>
</dbReference>
<dbReference type="InterPro" id="IPR008884">
    <property type="entry name" value="TylF_MeTrfase"/>
</dbReference>
<dbReference type="OrthoDB" id="3826968at2"/>
<sequence length="277" mass="31751">MTAINEKYIDLMKNVLIDMHRIEKGEYLPVAKMTLFGKKKVWGVLDKWMKSYGMAVCKEVKFTPDQRLTGRDWPVNADSMIGLKRMENIEYCVKEVIRNNVPGDLIETGVWRGGATIFMRAILYAFGVTDRTVWVADSFEGLPKPDEAKYEADKGDIHHIYHKELAIPLESVQYNFKKYGLLDNQVKFLKGWFKDTLPTAPIKQLAVARLDGDMYESTIDALNSLYPKLSVGGFLIVDDWGAVEGCRKAVLDYREKHGITEEIIDIDGLGVYWKRER</sequence>
<organism evidence="1 2">
    <name type="scientific">Chitinophaga lutea</name>
    <dbReference type="NCBI Taxonomy" id="2488634"/>
    <lineage>
        <taxon>Bacteria</taxon>
        <taxon>Pseudomonadati</taxon>
        <taxon>Bacteroidota</taxon>
        <taxon>Chitinophagia</taxon>
        <taxon>Chitinophagales</taxon>
        <taxon>Chitinophagaceae</taxon>
        <taxon>Chitinophaga</taxon>
    </lineage>
</organism>
<dbReference type="Pfam" id="PF05711">
    <property type="entry name" value="TylF"/>
    <property type="match status" value="1"/>
</dbReference>
<dbReference type="GO" id="GO:0008168">
    <property type="term" value="F:methyltransferase activity"/>
    <property type="evidence" value="ECO:0007669"/>
    <property type="project" value="UniProtKB-KW"/>
</dbReference>
<dbReference type="AlphaFoldDB" id="A0A3N4Q2E4"/>
<accession>A0A3N4Q2E4</accession>
<keyword evidence="2" id="KW-1185">Reference proteome</keyword>
<keyword evidence="1" id="KW-0808">Transferase</keyword>
<proteinExistence type="predicted"/>
<dbReference type="InterPro" id="IPR029063">
    <property type="entry name" value="SAM-dependent_MTases_sf"/>
</dbReference>
<dbReference type="PANTHER" id="PTHR40036:SF1">
    <property type="entry name" value="MACROCIN O-METHYLTRANSFERASE"/>
    <property type="match status" value="1"/>
</dbReference>
<dbReference type="GO" id="GO:0032259">
    <property type="term" value="P:methylation"/>
    <property type="evidence" value="ECO:0007669"/>
    <property type="project" value="UniProtKB-KW"/>
</dbReference>
<evidence type="ECO:0000313" key="1">
    <source>
        <dbReference type="EMBL" id="RPE05944.1"/>
    </source>
</evidence>
<dbReference type="Proteomes" id="UP000278351">
    <property type="component" value="Unassembled WGS sequence"/>
</dbReference>
<gene>
    <name evidence="1" type="ORF">EGT74_26695</name>
</gene>
<dbReference type="RefSeq" id="WP_123849592.1">
    <property type="nucleotide sequence ID" value="NZ_RPDH01000003.1"/>
</dbReference>
<dbReference type="EMBL" id="RPDH01000003">
    <property type="protein sequence ID" value="RPE05944.1"/>
    <property type="molecule type" value="Genomic_DNA"/>
</dbReference>